<dbReference type="PANTHER" id="PTHR37309">
    <property type="entry name" value="SLR0284 PROTEIN"/>
    <property type="match status" value="1"/>
</dbReference>
<proteinExistence type="predicted"/>
<name>A0A8J2BSC3_9BACT</name>
<keyword evidence="3" id="KW-1185">Reference proteome</keyword>
<reference evidence="2" key="1">
    <citation type="submission" date="2021-02" db="EMBL/GenBank/DDBJ databases">
        <authorList>
            <person name="Cremers G."/>
            <person name="Picone N."/>
        </authorList>
    </citation>
    <scope>NUCLEOTIDE SEQUENCE</scope>
    <source>
        <strain evidence="2">PQ17</strain>
    </source>
</reference>
<dbReference type="PANTHER" id="PTHR37309:SF1">
    <property type="entry name" value="SLR0284 PROTEIN"/>
    <property type="match status" value="1"/>
</dbReference>
<dbReference type="EMBL" id="CAJNOB010000056">
    <property type="protein sequence ID" value="CAF0703759.1"/>
    <property type="molecule type" value="Genomic_DNA"/>
</dbReference>
<evidence type="ECO:0008006" key="4">
    <source>
        <dbReference type="Google" id="ProtNLM"/>
    </source>
</evidence>
<gene>
    <name evidence="2" type="ORF">MPNT_60093</name>
</gene>
<evidence type="ECO:0000256" key="1">
    <source>
        <dbReference type="SAM" id="Phobius"/>
    </source>
</evidence>
<evidence type="ECO:0000313" key="2">
    <source>
        <dbReference type="EMBL" id="CAF0703759.1"/>
    </source>
</evidence>
<organism evidence="2 3">
    <name type="scientific">Candidatus Methylacidithermus pantelleriae</name>
    <dbReference type="NCBI Taxonomy" id="2744239"/>
    <lineage>
        <taxon>Bacteria</taxon>
        <taxon>Pseudomonadati</taxon>
        <taxon>Verrucomicrobiota</taxon>
        <taxon>Methylacidiphilae</taxon>
        <taxon>Methylacidiphilales</taxon>
        <taxon>Methylacidiphilaceae</taxon>
        <taxon>Candidatus Methylacidithermus</taxon>
    </lineage>
</organism>
<accession>A0A8J2BSC3</accession>
<feature type="transmembrane region" description="Helical" evidence="1">
    <location>
        <begin position="12"/>
        <end position="29"/>
    </location>
</feature>
<protein>
    <recommendedName>
        <fullName evidence="4">Phage holin family protein</fullName>
    </recommendedName>
</protein>
<keyword evidence="1" id="KW-0472">Membrane</keyword>
<dbReference type="InterPro" id="IPR007165">
    <property type="entry name" value="Phage_holin_4_2"/>
</dbReference>
<dbReference type="Pfam" id="PF04020">
    <property type="entry name" value="Phage_holin_4_2"/>
    <property type="match status" value="1"/>
</dbReference>
<feature type="transmembrane region" description="Helical" evidence="1">
    <location>
        <begin position="64"/>
        <end position="88"/>
    </location>
</feature>
<keyword evidence="1" id="KW-0812">Transmembrane</keyword>
<evidence type="ECO:0000313" key="3">
    <source>
        <dbReference type="Proteomes" id="UP000663859"/>
    </source>
</evidence>
<comment type="caution">
    <text evidence="2">The sequence shown here is derived from an EMBL/GenBank/DDBJ whole genome shotgun (WGS) entry which is preliminary data.</text>
</comment>
<keyword evidence="1" id="KW-1133">Transmembrane helix</keyword>
<feature type="transmembrane region" description="Helical" evidence="1">
    <location>
        <begin position="94"/>
        <end position="112"/>
    </location>
</feature>
<sequence>MGKTMAPFLLRWFILTVAVFVAAHIRFLGITYDHWSSLLAAALILGITNALLKPILVVVSLPLVLLTFGLFLLVINAFLLYLVGALVAGFHVPGFLSALGGAIVISLVRVILESWIAVA</sequence>
<dbReference type="AlphaFoldDB" id="A0A8J2BSC3"/>
<feature type="transmembrane region" description="Helical" evidence="1">
    <location>
        <begin position="35"/>
        <end position="52"/>
    </location>
</feature>
<dbReference type="Proteomes" id="UP000663859">
    <property type="component" value="Unassembled WGS sequence"/>
</dbReference>